<comment type="caution">
    <text evidence="1">The sequence shown here is derived from an EMBL/GenBank/DDBJ whole genome shotgun (WGS) entry which is preliminary data.</text>
</comment>
<protein>
    <recommendedName>
        <fullName evidence="3">TonB C-terminal domain-containing protein</fullName>
    </recommendedName>
</protein>
<dbReference type="Gene3D" id="3.30.1150.10">
    <property type="match status" value="1"/>
</dbReference>
<dbReference type="EMBL" id="SWCJ01000004">
    <property type="protein sequence ID" value="TKB56020.1"/>
    <property type="molecule type" value="Genomic_DNA"/>
</dbReference>
<reference evidence="1 2" key="1">
    <citation type="submission" date="2019-04" db="EMBL/GenBank/DDBJ databases">
        <authorList>
            <person name="Hwang J.C."/>
        </authorList>
    </citation>
    <scope>NUCLEOTIDE SEQUENCE [LARGE SCALE GENOMIC DNA]</scope>
    <source>
        <strain evidence="1 2">IMCC35002</strain>
    </source>
</reference>
<organism evidence="1 2">
    <name type="scientific">Ferrimonas aestuarii</name>
    <dbReference type="NCBI Taxonomy" id="2569539"/>
    <lineage>
        <taxon>Bacteria</taxon>
        <taxon>Pseudomonadati</taxon>
        <taxon>Pseudomonadota</taxon>
        <taxon>Gammaproteobacteria</taxon>
        <taxon>Alteromonadales</taxon>
        <taxon>Ferrimonadaceae</taxon>
        <taxon>Ferrimonas</taxon>
    </lineage>
</organism>
<proteinExistence type="predicted"/>
<accession>A0A4U1BPY0</accession>
<dbReference type="AlphaFoldDB" id="A0A4U1BPY0"/>
<evidence type="ECO:0000313" key="1">
    <source>
        <dbReference type="EMBL" id="TKB56020.1"/>
    </source>
</evidence>
<dbReference type="RefSeq" id="WP_136862749.1">
    <property type="nucleotide sequence ID" value="NZ_SWCJ01000004.1"/>
</dbReference>
<gene>
    <name evidence="1" type="ORF">FCL42_07320</name>
</gene>
<sequence length="212" mass="23314">MTLRWSINSIAALLLMAGLWLLLQAHTAPPPPQDTMMIRKLDTASLPPPPPPPPSQPRPQETAAASLTLSQAKSPVKLKVTPLDMPLPELSAPNALSSAPVMESIRFDTQALVSAITTFSLDQLDEMPRLLTPITVRLPKTLRQQGIQDAQLRLHVIIHETGKVELVNVDQAQYPELSPLAQKIINQARFSSPRRQGNKVKAEFIWPLKVSA</sequence>
<dbReference type="OrthoDB" id="5768557at2"/>
<keyword evidence="2" id="KW-1185">Reference proteome</keyword>
<dbReference type="Proteomes" id="UP000305675">
    <property type="component" value="Unassembled WGS sequence"/>
</dbReference>
<name>A0A4U1BPY0_9GAMM</name>
<evidence type="ECO:0008006" key="3">
    <source>
        <dbReference type="Google" id="ProtNLM"/>
    </source>
</evidence>
<evidence type="ECO:0000313" key="2">
    <source>
        <dbReference type="Proteomes" id="UP000305675"/>
    </source>
</evidence>